<dbReference type="STRING" id="903984.BCR21_15690"/>
<sequence>MAKIHKITIALNTQNTFKQKFIREELIPEMKKFRESYGSDSCFFHRTLNVGPIINVYIQGTTEEAINLQVAMEARMAEFKRQYGNQFVEKSVYFENQQNIRRMNGLSKGIGDYQNFAVILDEIESVPREGEYYSEEAKNMVNNWLFEQGGLIDGTNLLVEQLNELEKQKFLVALFLTCSQKLDGTSYRGYLSFKSHYLGFINIRKQEMQNYHKMFEQYYLEHGEEFESMRDTIRNSQSILTGNDQSDEILRKWEIVINQFMELQKNLPKKVKLSNIFSMLSFRRYSEFHKESFKLSNLKFYFSEQFQEYRLLVNIIYLLLPDMGFNTPKRLLASYNLISVLEEGRKK</sequence>
<protein>
    <submittedName>
        <fullName evidence="1">Uncharacterized protein</fullName>
    </submittedName>
</protein>
<dbReference type="EMBL" id="MIJZ01000017">
    <property type="protein sequence ID" value="OEG09016.1"/>
    <property type="molecule type" value="Genomic_DNA"/>
</dbReference>
<organism evidence="1 2">
    <name type="scientific">Enterococcus ureasiticus</name>
    <dbReference type="NCBI Taxonomy" id="903984"/>
    <lineage>
        <taxon>Bacteria</taxon>
        <taxon>Bacillati</taxon>
        <taxon>Bacillota</taxon>
        <taxon>Bacilli</taxon>
        <taxon>Lactobacillales</taxon>
        <taxon>Enterococcaceae</taxon>
        <taxon>Enterococcus</taxon>
    </lineage>
</organism>
<reference evidence="2" key="1">
    <citation type="submission" date="2016-09" db="EMBL/GenBank/DDBJ databases">
        <authorList>
            <person name="Gulvik C.A."/>
        </authorList>
    </citation>
    <scope>NUCLEOTIDE SEQUENCE [LARGE SCALE GENOMIC DNA]</scope>
    <source>
        <strain evidence="2">DSM 23328</strain>
    </source>
</reference>
<gene>
    <name evidence="1" type="ORF">BCR21_15690</name>
</gene>
<dbReference type="AlphaFoldDB" id="A0A1E5G8I4"/>
<comment type="caution">
    <text evidence="1">The sequence shown here is derived from an EMBL/GenBank/DDBJ whole genome shotgun (WGS) entry which is preliminary data.</text>
</comment>
<dbReference type="RefSeq" id="WP_069647476.1">
    <property type="nucleotide sequence ID" value="NZ_MIJZ01000017.1"/>
</dbReference>
<accession>A0A1E5G8I4</accession>
<evidence type="ECO:0000313" key="1">
    <source>
        <dbReference type="EMBL" id="OEG09016.1"/>
    </source>
</evidence>
<dbReference type="Proteomes" id="UP000094068">
    <property type="component" value="Unassembled WGS sequence"/>
</dbReference>
<dbReference type="OrthoDB" id="70280at2"/>
<evidence type="ECO:0000313" key="2">
    <source>
        <dbReference type="Proteomes" id="UP000094068"/>
    </source>
</evidence>
<proteinExistence type="predicted"/>
<name>A0A1E5G8I4_9ENTE</name>
<keyword evidence="2" id="KW-1185">Reference proteome</keyword>